<dbReference type="InterPro" id="IPR016867">
    <property type="entry name" value="GcvR"/>
</dbReference>
<protein>
    <recommendedName>
        <fullName evidence="1">Glycine cleavage system transcriptional repressor</fullName>
    </recommendedName>
</protein>
<dbReference type="OrthoDB" id="12860at2"/>
<dbReference type="Pfam" id="PF01842">
    <property type="entry name" value="ACT"/>
    <property type="match status" value="1"/>
</dbReference>
<dbReference type="InterPro" id="IPR002912">
    <property type="entry name" value="ACT_dom"/>
</dbReference>
<sequence length="184" mass="20565">MTLVLHPCRKERKGAPMQKWIISVIGEDYPGITENLAQILQDNGANWLDASLRRLGDRYAGIIELELPEANAQALRRQLAELPRLSIELQRVAVKTQPSLQFQVEVIGNDRPGIVAAVTRILTSNQANIEQLESDLDTANHTGVPLFRLNILLAAADEASLDRIEQELFSLGDDLMVEYERITN</sequence>
<dbReference type="Pfam" id="PF13740">
    <property type="entry name" value="ACT_6"/>
    <property type="match status" value="1"/>
</dbReference>
<evidence type="ECO:0000313" key="3">
    <source>
        <dbReference type="EMBL" id="TKB49441.1"/>
    </source>
</evidence>
<keyword evidence="1" id="KW-0804">Transcription</keyword>
<name>A0A4U1BHE4_9GAMM</name>
<dbReference type="Gene3D" id="3.30.70.260">
    <property type="match status" value="2"/>
</dbReference>
<feature type="domain" description="ACT" evidence="2">
    <location>
        <begin position="21"/>
        <end position="94"/>
    </location>
</feature>
<evidence type="ECO:0000313" key="4">
    <source>
        <dbReference type="Proteomes" id="UP000305674"/>
    </source>
</evidence>
<feature type="domain" description="ACT" evidence="2">
    <location>
        <begin position="103"/>
        <end position="184"/>
    </location>
</feature>
<dbReference type="GO" id="GO:0006355">
    <property type="term" value="P:regulation of DNA-templated transcription"/>
    <property type="evidence" value="ECO:0007669"/>
    <property type="project" value="UniProtKB-UniRule"/>
</dbReference>
<keyword evidence="1" id="KW-0678">Repressor</keyword>
<keyword evidence="1" id="KW-0963">Cytoplasm</keyword>
<accession>A0A4U1BHE4</accession>
<reference evidence="3 4" key="1">
    <citation type="submission" date="2019-04" db="EMBL/GenBank/DDBJ databases">
        <authorList>
            <person name="Hwang J.C."/>
        </authorList>
    </citation>
    <scope>NUCLEOTIDE SEQUENCE [LARGE SCALE GENOMIC DNA]</scope>
    <source>
        <strain evidence="3 4">IMCC35001</strain>
    </source>
</reference>
<keyword evidence="4" id="KW-1185">Reference proteome</keyword>
<dbReference type="SUPFAM" id="SSF55021">
    <property type="entry name" value="ACT-like"/>
    <property type="match status" value="2"/>
</dbReference>
<dbReference type="Proteomes" id="UP000305674">
    <property type="component" value="Unassembled WGS sequence"/>
</dbReference>
<gene>
    <name evidence="3" type="ORF">FCL40_08920</name>
</gene>
<organism evidence="3 4">
    <name type="scientific">Ferrimonas sediminicola</name>
    <dbReference type="NCBI Taxonomy" id="2569538"/>
    <lineage>
        <taxon>Bacteria</taxon>
        <taxon>Pseudomonadati</taxon>
        <taxon>Pseudomonadota</taxon>
        <taxon>Gammaproteobacteria</taxon>
        <taxon>Alteromonadales</taxon>
        <taxon>Ferrimonadaceae</taxon>
        <taxon>Ferrimonas</taxon>
    </lineage>
</organism>
<dbReference type="AlphaFoldDB" id="A0A4U1BHE4"/>
<dbReference type="PANTHER" id="PTHR34875:SF6">
    <property type="entry name" value="UPF0237 PROTEIN MJ1558"/>
    <property type="match status" value="1"/>
</dbReference>
<comment type="caution">
    <text evidence="3">The sequence shown here is derived from an EMBL/GenBank/DDBJ whole genome shotgun (WGS) entry which is preliminary data.</text>
</comment>
<dbReference type="InterPro" id="IPR045865">
    <property type="entry name" value="ACT-like_dom_sf"/>
</dbReference>
<dbReference type="PROSITE" id="PS51671">
    <property type="entry name" value="ACT"/>
    <property type="match status" value="2"/>
</dbReference>
<dbReference type="EMBL" id="SWCI01000004">
    <property type="protein sequence ID" value="TKB49441.1"/>
    <property type="molecule type" value="Genomic_DNA"/>
</dbReference>
<evidence type="ECO:0000256" key="1">
    <source>
        <dbReference type="PIRNR" id="PIRNR028103"/>
    </source>
</evidence>
<dbReference type="PIRSF" id="PIRSF028103">
    <property type="entry name" value="GcvR"/>
    <property type="match status" value="1"/>
</dbReference>
<dbReference type="PANTHER" id="PTHR34875">
    <property type="entry name" value="UPF0237 PROTEIN MJ1558"/>
    <property type="match status" value="1"/>
</dbReference>
<dbReference type="InterPro" id="IPR050990">
    <property type="entry name" value="UPF0237/GcvR_regulator"/>
</dbReference>
<evidence type="ECO:0000259" key="2">
    <source>
        <dbReference type="PROSITE" id="PS51671"/>
    </source>
</evidence>
<proteinExistence type="predicted"/>
<comment type="subcellular location">
    <subcellularLocation>
        <location evidence="1">Cytoplasm</location>
    </subcellularLocation>
</comment>
<dbReference type="GO" id="GO:0005737">
    <property type="term" value="C:cytoplasm"/>
    <property type="evidence" value="ECO:0007669"/>
    <property type="project" value="UniProtKB-SubCell"/>
</dbReference>